<evidence type="ECO:0000259" key="2">
    <source>
        <dbReference type="Pfam" id="PF12395"/>
    </source>
</evidence>
<reference evidence="3 4" key="1">
    <citation type="submission" date="2023-07" db="EMBL/GenBank/DDBJ databases">
        <title>Genomic Encyclopedia of Type Strains, Phase IV (KMG-IV): sequencing the most valuable type-strain genomes for metagenomic binning, comparative biology and taxonomic classification.</title>
        <authorList>
            <person name="Goeker M."/>
        </authorList>
    </citation>
    <scope>NUCLEOTIDE SEQUENCE [LARGE SCALE GENOMIC DNA]</scope>
    <source>
        <strain evidence="3 4">DSM 29005</strain>
    </source>
</reference>
<organism evidence="3 4">
    <name type="scientific">Metabacillus malikii</name>
    <dbReference type="NCBI Taxonomy" id="1504265"/>
    <lineage>
        <taxon>Bacteria</taxon>
        <taxon>Bacillati</taxon>
        <taxon>Bacillota</taxon>
        <taxon>Bacilli</taxon>
        <taxon>Bacillales</taxon>
        <taxon>Bacillaceae</taxon>
        <taxon>Metabacillus</taxon>
    </lineage>
</organism>
<gene>
    <name evidence="3" type="ORF">J2S19_004670</name>
</gene>
<dbReference type="Proteomes" id="UP001234495">
    <property type="component" value="Unassembled WGS sequence"/>
</dbReference>
<evidence type="ECO:0000259" key="1">
    <source>
        <dbReference type="Pfam" id="PF08874"/>
    </source>
</evidence>
<evidence type="ECO:0000313" key="3">
    <source>
        <dbReference type="EMBL" id="MDQ0233325.1"/>
    </source>
</evidence>
<dbReference type="Pfam" id="PF08874">
    <property type="entry name" value="DUF1835"/>
    <property type="match status" value="1"/>
</dbReference>
<evidence type="ECO:0000313" key="4">
    <source>
        <dbReference type="Proteomes" id="UP001234495"/>
    </source>
</evidence>
<feature type="domain" description="DUF1835" evidence="1">
    <location>
        <begin position="72"/>
        <end position="194"/>
    </location>
</feature>
<feature type="domain" description="DUF3658" evidence="2">
    <location>
        <begin position="231"/>
        <end position="341"/>
    </location>
</feature>
<sequence length="347" mass="40890">MIKELKAIIKDTTEEEAKSLLFLILLRTSMLEEKTHYTEVEFVSDLRQTYHDFVNYKQSQANEKINEPYKVLHILFGDSAAGSLKQALKEMKLENEEKVISFSDKFSTGPISQLHDDAGLNKRYQWIKNHLNYEGDDLDEYIQHFKQTTSMIDSIPTRTPIIIWVGENAHEQTALRYVLYLLKEKEFDISIINTTKQFKNKYNIPDTDCYPLHTGEIASERLTVIYEEARKNPPISQEQRKELEEDWNELSSTDEVLRIWENNKIKSVSDDYYDDYIINKAKKLYKSRNKQEFLKSARLIGEVIGYLDQYIGDVYIEYRVRHLITSGVFEIEGVPKAMRFYSVRFKD</sequence>
<dbReference type="RefSeq" id="WP_307346492.1">
    <property type="nucleotide sequence ID" value="NZ_JAUSUD010000036.1"/>
</dbReference>
<dbReference type="InterPro" id="IPR014973">
    <property type="entry name" value="DUF1835"/>
</dbReference>
<proteinExistence type="predicted"/>
<dbReference type="EMBL" id="JAUSUD010000036">
    <property type="protein sequence ID" value="MDQ0233325.1"/>
    <property type="molecule type" value="Genomic_DNA"/>
</dbReference>
<keyword evidence="4" id="KW-1185">Reference proteome</keyword>
<dbReference type="InterPro" id="IPR022123">
    <property type="entry name" value="DUF3658"/>
</dbReference>
<comment type="caution">
    <text evidence="3">The sequence shown here is derived from an EMBL/GenBank/DDBJ whole genome shotgun (WGS) entry which is preliminary data.</text>
</comment>
<evidence type="ECO:0008006" key="5">
    <source>
        <dbReference type="Google" id="ProtNLM"/>
    </source>
</evidence>
<name>A0ABT9ZMU3_9BACI</name>
<protein>
    <recommendedName>
        <fullName evidence="5">DUF1835 domain-containing protein</fullName>
    </recommendedName>
</protein>
<accession>A0ABT9ZMU3</accession>
<dbReference type="Pfam" id="PF12395">
    <property type="entry name" value="DUF3658"/>
    <property type="match status" value="1"/>
</dbReference>